<evidence type="ECO:0000256" key="1">
    <source>
        <dbReference type="SAM" id="SignalP"/>
    </source>
</evidence>
<evidence type="ECO:0000313" key="3">
    <source>
        <dbReference type="Proteomes" id="UP000346198"/>
    </source>
</evidence>
<keyword evidence="3" id="KW-1185">Reference proteome</keyword>
<dbReference type="AlphaFoldDB" id="A0A6C2UG20"/>
<dbReference type="Proteomes" id="UP000346198">
    <property type="component" value="Unassembled WGS sequence"/>
</dbReference>
<feature type="signal peptide" evidence="1">
    <location>
        <begin position="1"/>
        <end position="18"/>
    </location>
</feature>
<gene>
    <name evidence="2" type="ORF">SCARR_00207</name>
</gene>
<accession>A0A6C2UG20</accession>
<dbReference type="EMBL" id="CAAHFH010000001">
    <property type="protein sequence ID" value="VGO18156.1"/>
    <property type="molecule type" value="Genomic_DNA"/>
</dbReference>
<protein>
    <submittedName>
        <fullName evidence="2">Uncharacterized protein</fullName>
    </submittedName>
</protein>
<sequence>MKLNIRILTALVAGSVSVAGTAIVESHTDTFSGGGGGSAAGGKYERVSRDQSLFTLERAELGDGTLYDDADDGCVRLTRNTDDREKYR</sequence>
<name>A0A6C2UG20_9BACT</name>
<feature type="chain" id="PRO_5025505676" evidence="1">
    <location>
        <begin position="19"/>
        <end position="88"/>
    </location>
</feature>
<proteinExistence type="predicted"/>
<reference evidence="2 3" key="1">
    <citation type="submission" date="2019-04" db="EMBL/GenBank/DDBJ databases">
        <authorList>
            <person name="Van Vliet M D."/>
        </authorList>
    </citation>
    <scope>NUCLEOTIDE SEQUENCE [LARGE SCALE GENOMIC DNA]</scope>
    <source>
        <strain evidence="2 3">F21</strain>
    </source>
</reference>
<dbReference type="RefSeq" id="WP_136059670.1">
    <property type="nucleotide sequence ID" value="NZ_CAAHFH010000001.1"/>
</dbReference>
<evidence type="ECO:0000313" key="2">
    <source>
        <dbReference type="EMBL" id="VGO18156.1"/>
    </source>
</evidence>
<keyword evidence="1" id="KW-0732">Signal</keyword>
<organism evidence="2 3">
    <name type="scientific">Pontiella sulfatireligans</name>
    <dbReference type="NCBI Taxonomy" id="2750658"/>
    <lineage>
        <taxon>Bacteria</taxon>
        <taxon>Pseudomonadati</taxon>
        <taxon>Kiritimatiellota</taxon>
        <taxon>Kiritimatiellia</taxon>
        <taxon>Kiritimatiellales</taxon>
        <taxon>Pontiellaceae</taxon>
        <taxon>Pontiella</taxon>
    </lineage>
</organism>